<dbReference type="InterPro" id="IPR057899">
    <property type="entry name" value="Gp53"/>
</dbReference>
<dbReference type="Pfam" id="PF25684">
    <property type="entry name" value="Mycobacteriophage_Gp53"/>
    <property type="match status" value="1"/>
</dbReference>
<dbReference type="GeneID" id="26517998"/>
<accession>A0A0K2CLM5</accession>
<proteinExistence type="predicted"/>
<evidence type="ECO:0000313" key="2">
    <source>
        <dbReference type="EMBL" id="ALA06490.1"/>
    </source>
</evidence>
<gene>
    <name evidence="2" type="ORF">SEA_COSMICSANS_43</name>
</gene>
<feature type="region of interest" description="Disordered" evidence="1">
    <location>
        <begin position="170"/>
        <end position="196"/>
    </location>
</feature>
<name>A0A0K2CLM5_9CAUD</name>
<reference evidence="2 3" key="1">
    <citation type="submission" date="2015-08" db="EMBL/GenBank/DDBJ databases">
        <authorList>
            <person name="Adesuyi A.O."/>
            <person name="Belay S."/>
            <person name="Corso A.D."/>
            <person name="Debo C.J."/>
            <person name="Downie J."/>
            <person name="Durmaz C."/>
            <person name="Espinoza J.R."/>
            <person name="Gilliam M.L."/>
            <person name="Gooden M.C."/>
            <person name="Hervey R.L."/>
            <person name="Ilanchezhian M."/>
            <person name="Kamara A."/>
            <person name="Lanao D.A."/>
            <person name="Malapati S.H."/>
            <person name="Moondra S."/>
            <person name="Mattei A.M."/>
            <person name="May C.J."/>
            <person name="Modlin S.E."/>
            <person name="Sadik I."/>
            <person name="Saulenas K.M."/>
            <person name="Allen E.A."/>
            <person name="Whitaker A.L."/>
            <person name="Awate O.A."/>
            <person name="Gray V.C."/>
            <person name="Buchser W.J."/>
            <person name="Saha M.S."/>
            <person name="Delesalle V.A."/>
            <person name="Bradley K.W."/>
            <person name="Asai D.J."/>
            <person name="Bowman C.A."/>
            <person name="Russell D.A."/>
            <person name="Pope W.H."/>
            <person name="Jacobs-Sera D."/>
            <person name="Hendrix R.W."/>
            <person name="Hatfull G.F."/>
        </authorList>
    </citation>
    <scope>NUCLEOTIDE SEQUENCE [LARGE SCALE GENOMIC DNA]</scope>
</reference>
<dbReference type="KEGG" id="vg:26517998"/>
<protein>
    <submittedName>
        <fullName evidence="2">DNA binding protein</fullName>
    </submittedName>
</protein>
<organism evidence="2 3">
    <name type="scientific">Rhodococcus phage CosmicSans</name>
    <dbReference type="NCBI Taxonomy" id="1701851"/>
    <lineage>
        <taxon>Viruses</taxon>
        <taxon>Duplodnaviria</taxon>
        <taxon>Heunggongvirae</taxon>
        <taxon>Uroviricota</taxon>
        <taxon>Caudoviricetes</taxon>
        <taxon>Rerduovirus</taxon>
        <taxon>Rerduovirus RER2</taxon>
    </lineage>
</organism>
<dbReference type="OrthoDB" id="8197at10239"/>
<sequence>MTIDSGLVVYDELKEQVVRAAKNVSRLWSGIIEADDLEQRLWEHILESPGTVRVLLEAKGDDQYAQIARLAHREAGKERADYEVFSGQFHYSVDEVRGSLGRILTQPGEITAEVMDVMDGLEALSSKNSRHLDLILRRYADGEVLESGADRKALTRALESLTELVNTVHKRNSADHRMSGGPGARTEELTIEPKEN</sequence>
<feature type="compositionally biased region" description="Basic and acidic residues" evidence="1">
    <location>
        <begin position="185"/>
        <end position="196"/>
    </location>
</feature>
<evidence type="ECO:0000256" key="1">
    <source>
        <dbReference type="SAM" id="MobiDB-lite"/>
    </source>
</evidence>
<evidence type="ECO:0000313" key="3">
    <source>
        <dbReference type="Proteomes" id="UP000203368"/>
    </source>
</evidence>
<dbReference type="RefSeq" id="YP_009189696.1">
    <property type="nucleotide sequence ID" value="NC_028677.1"/>
</dbReference>
<dbReference type="Proteomes" id="UP000203368">
    <property type="component" value="Segment"/>
</dbReference>
<dbReference type="EMBL" id="KT372002">
    <property type="protein sequence ID" value="ALA06490.1"/>
    <property type="molecule type" value="Genomic_DNA"/>
</dbReference>